<evidence type="ECO:0000313" key="1">
    <source>
        <dbReference type="EMBL" id="KAJ7549263.1"/>
    </source>
</evidence>
<keyword evidence="2" id="KW-1185">Reference proteome</keyword>
<dbReference type="EMBL" id="CM055098">
    <property type="protein sequence ID" value="KAJ7549263.1"/>
    <property type="molecule type" value="Genomic_DNA"/>
</dbReference>
<dbReference type="Proteomes" id="UP001162992">
    <property type="component" value="Chromosome 7"/>
</dbReference>
<name>A0ACC2D524_DIPCM</name>
<accession>A0ACC2D524</accession>
<protein>
    <submittedName>
        <fullName evidence="1">Uncharacterized protein</fullName>
    </submittedName>
</protein>
<organism evidence="1 2">
    <name type="scientific">Diphasiastrum complanatum</name>
    <name type="common">Issler's clubmoss</name>
    <name type="synonym">Lycopodium complanatum</name>
    <dbReference type="NCBI Taxonomy" id="34168"/>
    <lineage>
        <taxon>Eukaryota</taxon>
        <taxon>Viridiplantae</taxon>
        <taxon>Streptophyta</taxon>
        <taxon>Embryophyta</taxon>
        <taxon>Tracheophyta</taxon>
        <taxon>Lycopodiopsida</taxon>
        <taxon>Lycopodiales</taxon>
        <taxon>Lycopodiaceae</taxon>
        <taxon>Lycopodioideae</taxon>
        <taxon>Diphasiastrum</taxon>
    </lineage>
</organism>
<evidence type="ECO:0000313" key="2">
    <source>
        <dbReference type="Proteomes" id="UP001162992"/>
    </source>
</evidence>
<proteinExistence type="predicted"/>
<comment type="caution">
    <text evidence="1">The sequence shown here is derived from an EMBL/GenBank/DDBJ whole genome shotgun (WGS) entry which is preliminary data.</text>
</comment>
<reference evidence="2" key="1">
    <citation type="journal article" date="2024" name="Proc. Natl. Acad. Sci. U.S.A.">
        <title>Extraordinary preservation of gene collinearity over three hundred million years revealed in homosporous lycophytes.</title>
        <authorList>
            <person name="Li C."/>
            <person name="Wickell D."/>
            <person name="Kuo L.Y."/>
            <person name="Chen X."/>
            <person name="Nie B."/>
            <person name="Liao X."/>
            <person name="Peng D."/>
            <person name="Ji J."/>
            <person name="Jenkins J."/>
            <person name="Williams M."/>
            <person name="Shu S."/>
            <person name="Plott C."/>
            <person name="Barry K."/>
            <person name="Rajasekar S."/>
            <person name="Grimwood J."/>
            <person name="Han X."/>
            <person name="Sun S."/>
            <person name="Hou Z."/>
            <person name="He W."/>
            <person name="Dai G."/>
            <person name="Sun C."/>
            <person name="Schmutz J."/>
            <person name="Leebens-Mack J.H."/>
            <person name="Li F.W."/>
            <person name="Wang L."/>
        </authorList>
    </citation>
    <scope>NUCLEOTIDE SEQUENCE [LARGE SCALE GENOMIC DNA]</scope>
    <source>
        <strain evidence="2">cv. PW_Plant_1</strain>
    </source>
</reference>
<gene>
    <name evidence="1" type="ORF">O6H91_07G046600</name>
</gene>
<sequence>MEEEKAAAYYDELLQKGGGAARFKQGLGYGSNKESEVSFSKAETRSLMSNFVRQASPGRASAIQKEIALDGIRNKLQKPQDARKADDKSKTFNERGRSRSPSLEKCSKSSSRLSREKNRDRHRDYQRSRSPPKRRSSSCSPLSDSNENEGRTRRKYSRGKERSRYQSHRRRSISRSPVSDCSEDRERARKVQSRKKLHRGRSPSPRERYINKKLLDDRYGSSQRENERSKNSSHSDKRRSSRSRSPRKDRNKKDRERYEGSKEACDRKTGFKNKVHLQPPKESDPKAVAEKVKAKMKLQLLETVAKDKAKGYSEEWERFDFNKDAPLDDDAKLDYFGDGTGAHDDTEFLKNTGHSFVSSTTQAKREADVEAAHEGAIFGACLATSDSIGTKSTDFRPRLTEARNVKDLDNLNIEKQNIKASLPDATVVSKKVLEMQQVSWQERVRMIKAAKGGGETS</sequence>